<dbReference type="Pfam" id="PF03008">
    <property type="entry name" value="DUF234"/>
    <property type="match status" value="1"/>
</dbReference>
<proteinExistence type="predicted"/>
<feature type="domain" description="DUF234" evidence="1">
    <location>
        <begin position="2"/>
        <end position="46"/>
    </location>
</feature>
<evidence type="ECO:0000313" key="3">
    <source>
        <dbReference type="Proteomes" id="UP000295325"/>
    </source>
</evidence>
<dbReference type="InterPro" id="IPR011856">
    <property type="entry name" value="tRNA_endonuc-like_dom_sf"/>
</dbReference>
<gene>
    <name evidence="2" type="ORF">EDD71_10114</name>
</gene>
<reference evidence="2 3" key="1">
    <citation type="submission" date="2019-03" db="EMBL/GenBank/DDBJ databases">
        <title>Genomic Encyclopedia of Type Strains, Phase IV (KMG-IV): sequencing the most valuable type-strain genomes for metagenomic binning, comparative biology and taxonomic classification.</title>
        <authorList>
            <person name="Goeker M."/>
        </authorList>
    </citation>
    <scope>NUCLEOTIDE SEQUENCE [LARGE SCALE GENOMIC DNA]</scope>
    <source>
        <strain evidence="2 3">DSM 24455</strain>
    </source>
</reference>
<dbReference type="Proteomes" id="UP000295325">
    <property type="component" value="Unassembled WGS sequence"/>
</dbReference>
<dbReference type="SUPFAM" id="SSF52980">
    <property type="entry name" value="Restriction endonuclease-like"/>
    <property type="match status" value="1"/>
</dbReference>
<dbReference type="EMBL" id="SOAZ01000001">
    <property type="protein sequence ID" value="TDT63590.1"/>
    <property type="molecule type" value="Genomic_DNA"/>
</dbReference>
<comment type="caution">
    <text evidence="2">The sequence shown here is derived from an EMBL/GenBank/DDBJ whole genome shotgun (WGS) entry which is preliminary data.</text>
</comment>
<evidence type="ECO:0000259" key="1">
    <source>
        <dbReference type="Pfam" id="PF03008"/>
    </source>
</evidence>
<dbReference type="AlphaFoldDB" id="A0A4R7KX54"/>
<dbReference type="GO" id="GO:0003676">
    <property type="term" value="F:nucleic acid binding"/>
    <property type="evidence" value="ECO:0007669"/>
    <property type="project" value="InterPro"/>
</dbReference>
<organism evidence="2 3">
    <name type="scientific">Fonticella tunisiensis</name>
    <dbReference type="NCBI Taxonomy" id="1096341"/>
    <lineage>
        <taxon>Bacteria</taxon>
        <taxon>Bacillati</taxon>
        <taxon>Bacillota</taxon>
        <taxon>Clostridia</taxon>
        <taxon>Eubacteriales</taxon>
        <taxon>Clostridiaceae</taxon>
        <taxon>Fonticella</taxon>
    </lineage>
</organism>
<evidence type="ECO:0000313" key="2">
    <source>
        <dbReference type="EMBL" id="TDT63590.1"/>
    </source>
</evidence>
<sequence>MELPFVFEKIGRWWGNNPAKRREEEIDILAISKQKALFGECKWTKVAVDMGVVNSLIEKSSILNYSQKYYAFFSRSGFTEDVIKFAKGSNNILLFELKDLIG</sequence>
<keyword evidence="3" id="KW-1185">Reference proteome</keyword>
<dbReference type="RefSeq" id="WP_243116340.1">
    <property type="nucleotide sequence ID" value="NZ_SOAZ01000001.1"/>
</dbReference>
<dbReference type="Gene3D" id="3.40.1350.10">
    <property type="match status" value="1"/>
</dbReference>
<name>A0A4R7KX54_9CLOT</name>
<accession>A0A4R7KX54</accession>
<dbReference type="InterPro" id="IPR011335">
    <property type="entry name" value="Restrct_endonuc-II-like"/>
</dbReference>
<dbReference type="InterPro" id="IPR004256">
    <property type="entry name" value="DUF234"/>
</dbReference>
<protein>
    <submittedName>
        <fullName evidence="2">Uncharacterized protein DUF234</fullName>
    </submittedName>
</protein>